<dbReference type="PANTHER" id="PTHR19316">
    <property type="entry name" value="PROTEIN FOLDING REGULATOR"/>
    <property type="match status" value="1"/>
</dbReference>
<protein>
    <recommendedName>
        <fullName evidence="4">Nucleotide exchange factor Fes1 domain-containing protein</fullName>
    </recommendedName>
</protein>
<feature type="region of interest" description="Disordered" evidence="1">
    <location>
        <begin position="67"/>
        <end position="89"/>
    </location>
</feature>
<sequence>MADPNKWLGLMKWSMKYSDGTAPSEFKEISKEDRDFLEKVLKEGVIDETERMKQILRILRGEHPNLVFAGEDDDEDDEDAQKKSLEEASGEELAEYKDALLDELLTRIDQIDNAMNFVKMQGLRVMIDLMKNNERASTRALAAEVSSVVVQNNPFSQNAAVECGLVEELCALAKDPDATCRVKSMLAISCLVRHHPAAEARFLSESCNGLSILEGFLKSTDLRLQRKSLFFVRYLIRNSAETAKFILENGSFIPTATGLIANEDIDLSESSLEALTEFASLGSAFTAACQKPEYALLDKLSDRIAQIEAMNAEDKEFHVEILNMARNLKNILAA</sequence>
<reference evidence="3" key="1">
    <citation type="journal article" date="2010" name="Genome Biol.">
        <title>Genome sequence of the necrotrophic plant pathogen Pythium ultimum reveals original pathogenicity mechanisms and effector repertoire.</title>
        <authorList>
            <person name="Levesque C.A."/>
            <person name="Brouwer H."/>
            <person name="Cano L."/>
            <person name="Hamilton J.P."/>
            <person name="Holt C."/>
            <person name="Huitema E."/>
            <person name="Raffaele S."/>
            <person name="Robideau G.P."/>
            <person name="Thines M."/>
            <person name="Win J."/>
            <person name="Zerillo M.M."/>
            <person name="Beakes G.W."/>
            <person name="Boore J.L."/>
            <person name="Busam D."/>
            <person name="Dumas B."/>
            <person name="Ferriera S."/>
            <person name="Fuerstenberg S.I."/>
            <person name="Gachon C.M."/>
            <person name="Gaulin E."/>
            <person name="Govers F."/>
            <person name="Grenville-Briggs L."/>
            <person name="Horner N."/>
            <person name="Hostetler J."/>
            <person name="Jiang R.H."/>
            <person name="Johnson J."/>
            <person name="Krajaejun T."/>
            <person name="Lin H."/>
            <person name="Meijer H.J."/>
            <person name="Moore B."/>
            <person name="Morris P."/>
            <person name="Phuntmart V."/>
            <person name="Puiu D."/>
            <person name="Shetty J."/>
            <person name="Stajich J.E."/>
            <person name="Tripathy S."/>
            <person name="Wawra S."/>
            <person name="van West P."/>
            <person name="Whitty B.R."/>
            <person name="Coutinho P.M."/>
            <person name="Henrissat B."/>
            <person name="Martin F."/>
            <person name="Thomas P.D."/>
            <person name="Tyler B.M."/>
            <person name="De Vries R.P."/>
            <person name="Kamoun S."/>
            <person name="Yandell M."/>
            <person name="Tisserat N."/>
            <person name="Buell C.R."/>
        </authorList>
    </citation>
    <scope>NUCLEOTIDE SEQUENCE</scope>
    <source>
        <strain evidence="3">DAOM:BR144</strain>
    </source>
</reference>
<evidence type="ECO:0000313" key="2">
    <source>
        <dbReference type="EnsemblProtists" id="PYU1_T008003"/>
    </source>
</evidence>
<reference evidence="3" key="2">
    <citation type="submission" date="2010-04" db="EMBL/GenBank/DDBJ databases">
        <authorList>
            <person name="Buell R."/>
            <person name="Hamilton J."/>
            <person name="Hostetler J."/>
        </authorList>
    </citation>
    <scope>NUCLEOTIDE SEQUENCE [LARGE SCALE GENOMIC DNA]</scope>
    <source>
        <strain evidence="3">DAOM:BR144</strain>
    </source>
</reference>
<dbReference type="STRING" id="431595.K3WSQ9"/>
<dbReference type="InterPro" id="IPR050693">
    <property type="entry name" value="Hsp70_NEF-Inhibitors"/>
</dbReference>
<dbReference type="EMBL" id="GL376617">
    <property type="status" value="NOT_ANNOTATED_CDS"/>
    <property type="molecule type" value="Genomic_DNA"/>
</dbReference>
<feature type="compositionally biased region" description="Acidic residues" evidence="1">
    <location>
        <begin position="70"/>
        <end position="79"/>
    </location>
</feature>
<dbReference type="Gene3D" id="1.25.10.10">
    <property type="entry name" value="Leucine-rich Repeat Variant"/>
    <property type="match status" value="1"/>
</dbReference>
<dbReference type="HOGENOM" id="CLU_049387_1_1_1"/>
<evidence type="ECO:0000313" key="3">
    <source>
        <dbReference type="Proteomes" id="UP000019132"/>
    </source>
</evidence>
<keyword evidence="3" id="KW-1185">Reference proteome</keyword>
<dbReference type="PANTHER" id="PTHR19316:SF18">
    <property type="entry name" value="HSP70-BINDING PROTEIN 1"/>
    <property type="match status" value="1"/>
</dbReference>
<evidence type="ECO:0000256" key="1">
    <source>
        <dbReference type="SAM" id="MobiDB-lite"/>
    </source>
</evidence>
<dbReference type="GO" id="GO:0000774">
    <property type="term" value="F:adenyl-nucleotide exchange factor activity"/>
    <property type="evidence" value="ECO:0007669"/>
    <property type="project" value="TreeGrafter"/>
</dbReference>
<dbReference type="GO" id="GO:0005783">
    <property type="term" value="C:endoplasmic reticulum"/>
    <property type="evidence" value="ECO:0007669"/>
    <property type="project" value="TreeGrafter"/>
</dbReference>
<dbReference type="InParanoid" id="K3WSQ9"/>
<dbReference type="SUPFAM" id="SSF48371">
    <property type="entry name" value="ARM repeat"/>
    <property type="match status" value="1"/>
</dbReference>
<dbReference type="VEuPathDB" id="FungiDB:PYU1_G007987"/>
<proteinExistence type="predicted"/>
<dbReference type="Proteomes" id="UP000019132">
    <property type="component" value="Unassembled WGS sequence"/>
</dbReference>
<dbReference type="eggNOG" id="KOG2160">
    <property type="taxonomic scope" value="Eukaryota"/>
</dbReference>
<dbReference type="EnsemblProtists" id="PYU1_T008003">
    <property type="protein sequence ID" value="PYU1_T008003"/>
    <property type="gene ID" value="PYU1_G007987"/>
</dbReference>
<name>K3WSQ9_GLOUD</name>
<dbReference type="OMA" id="CHVQSGL"/>
<dbReference type="InterPro" id="IPR011989">
    <property type="entry name" value="ARM-like"/>
</dbReference>
<reference evidence="2" key="3">
    <citation type="submission" date="2015-02" db="UniProtKB">
        <authorList>
            <consortium name="EnsemblProtists"/>
        </authorList>
    </citation>
    <scope>IDENTIFICATION</scope>
    <source>
        <strain evidence="2">DAOM BR144</strain>
    </source>
</reference>
<dbReference type="AlphaFoldDB" id="K3WSQ9"/>
<evidence type="ECO:0008006" key="4">
    <source>
        <dbReference type="Google" id="ProtNLM"/>
    </source>
</evidence>
<accession>K3WSQ9</accession>
<dbReference type="InterPro" id="IPR016024">
    <property type="entry name" value="ARM-type_fold"/>
</dbReference>
<organism evidence="2 3">
    <name type="scientific">Globisporangium ultimum (strain ATCC 200006 / CBS 805.95 / DAOM BR144)</name>
    <name type="common">Pythium ultimum</name>
    <dbReference type="NCBI Taxonomy" id="431595"/>
    <lineage>
        <taxon>Eukaryota</taxon>
        <taxon>Sar</taxon>
        <taxon>Stramenopiles</taxon>
        <taxon>Oomycota</taxon>
        <taxon>Peronosporomycetes</taxon>
        <taxon>Pythiales</taxon>
        <taxon>Pythiaceae</taxon>
        <taxon>Globisporangium</taxon>
    </lineage>
</organism>